<sequence>MGDPYSVLGLQRGATDEEIKKAYRTLSRKYHPDANINNPNKDQAEAKFKEVQSAYNQIMKEKEYGGSYGGAAHDGDSYGDMGGFGGFGGFGGYQNSQNSQGGAEQSEADMHMQAAGNYIRSGHYDEALNVLSGIAGRSALWYFYSASANSGLGNNVIALEHAEKAVQMEPNNMQYQMLYQRLQGGGGWYQSQQREYGYPTMGGSSFCLQLCIANIVCNLCCGGSGMCFGTGGRYM</sequence>
<dbReference type="PRINTS" id="PR00625">
    <property type="entry name" value="JDOMAIN"/>
</dbReference>
<dbReference type="RefSeq" id="WP_073112938.1">
    <property type="nucleotide sequence ID" value="NZ_FQZY01000080.1"/>
</dbReference>
<dbReference type="GO" id="GO:0006260">
    <property type="term" value="P:DNA replication"/>
    <property type="evidence" value="ECO:0007669"/>
    <property type="project" value="UniProtKB-KW"/>
</dbReference>
<organism evidence="3 4">
    <name type="scientific">Hespellia stercorisuis DSM 15480</name>
    <dbReference type="NCBI Taxonomy" id="1121950"/>
    <lineage>
        <taxon>Bacteria</taxon>
        <taxon>Bacillati</taxon>
        <taxon>Bacillota</taxon>
        <taxon>Clostridia</taxon>
        <taxon>Lachnospirales</taxon>
        <taxon>Lachnospiraceae</taxon>
        <taxon>Hespellia</taxon>
    </lineage>
</organism>
<dbReference type="STRING" id="1121950.SAMN02745243_03629"/>
<dbReference type="Proteomes" id="UP000184301">
    <property type="component" value="Unassembled WGS sequence"/>
</dbReference>
<evidence type="ECO:0000259" key="2">
    <source>
        <dbReference type="PROSITE" id="PS50076"/>
    </source>
</evidence>
<dbReference type="CDD" id="cd06257">
    <property type="entry name" value="DnaJ"/>
    <property type="match status" value="1"/>
</dbReference>
<dbReference type="OrthoDB" id="9779889at2"/>
<keyword evidence="1" id="KW-0235">DNA replication</keyword>
<protein>
    <submittedName>
        <fullName evidence="3">Molecular chaperone DnaJ</fullName>
    </submittedName>
</protein>
<name>A0A1M6UX75_9FIRM</name>
<dbReference type="EMBL" id="FQZY01000080">
    <property type="protein sequence ID" value="SHK73763.1"/>
    <property type="molecule type" value="Genomic_DNA"/>
</dbReference>
<dbReference type="SUPFAM" id="SSF46565">
    <property type="entry name" value="Chaperone J-domain"/>
    <property type="match status" value="1"/>
</dbReference>
<accession>A0A1M6UX75</accession>
<proteinExistence type="predicted"/>
<evidence type="ECO:0000256" key="1">
    <source>
        <dbReference type="ARBA" id="ARBA00022705"/>
    </source>
</evidence>
<dbReference type="InterPro" id="IPR011990">
    <property type="entry name" value="TPR-like_helical_dom_sf"/>
</dbReference>
<dbReference type="Pfam" id="PF00226">
    <property type="entry name" value="DnaJ"/>
    <property type="match status" value="1"/>
</dbReference>
<feature type="domain" description="J" evidence="2">
    <location>
        <begin position="3"/>
        <end position="79"/>
    </location>
</feature>
<dbReference type="SMART" id="SM00271">
    <property type="entry name" value="DnaJ"/>
    <property type="match status" value="1"/>
</dbReference>
<dbReference type="InterPro" id="IPR001623">
    <property type="entry name" value="DnaJ_domain"/>
</dbReference>
<dbReference type="Gene3D" id="1.10.287.110">
    <property type="entry name" value="DnaJ domain"/>
    <property type="match status" value="1"/>
</dbReference>
<gene>
    <name evidence="3" type="ORF">SAMN02745243_03629</name>
</gene>
<dbReference type="AlphaFoldDB" id="A0A1M6UX75"/>
<evidence type="ECO:0000313" key="3">
    <source>
        <dbReference type="EMBL" id="SHK73763.1"/>
    </source>
</evidence>
<dbReference type="PANTHER" id="PTHR24074">
    <property type="entry name" value="CO-CHAPERONE PROTEIN DJLA"/>
    <property type="match status" value="1"/>
</dbReference>
<dbReference type="InterPro" id="IPR036869">
    <property type="entry name" value="J_dom_sf"/>
</dbReference>
<keyword evidence="4" id="KW-1185">Reference proteome</keyword>
<reference evidence="3 4" key="1">
    <citation type="submission" date="2016-11" db="EMBL/GenBank/DDBJ databases">
        <authorList>
            <person name="Jaros S."/>
            <person name="Januszkiewicz K."/>
            <person name="Wedrychowicz H."/>
        </authorList>
    </citation>
    <scope>NUCLEOTIDE SEQUENCE [LARGE SCALE GENOMIC DNA]</scope>
    <source>
        <strain evidence="3 4">DSM 15480</strain>
    </source>
</reference>
<dbReference type="SUPFAM" id="SSF48452">
    <property type="entry name" value="TPR-like"/>
    <property type="match status" value="1"/>
</dbReference>
<evidence type="ECO:0000313" key="4">
    <source>
        <dbReference type="Proteomes" id="UP000184301"/>
    </source>
</evidence>
<dbReference type="PROSITE" id="PS50076">
    <property type="entry name" value="DNAJ_2"/>
    <property type="match status" value="1"/>
</dbReference>
<dbReference type="InterPro" id="IPR050817">
    <property type="entry name" value="DjlA_DnaK_co-chaperone"/>
</dbReference>